<keyword evidence="6 9" id="KW-0812">Transmembrane</keyword>
<feature type="transmembrane region" description="Helical" evidence="9">
    <location>
        <begin position="103"/>
        <end position="123"/>
    </location>
</feature>
<gene>
    <name evidence="10" type="ORF">AUL39_04245</name>
</gene>
<dbReference type="PROSITE" id="PS51106">
    <property type="entry name" value="PTS_EIIC_TYPE_4"/>
    <property type="match status" value="1"/>
</dbReference>
<comment type="caution">
    <text evidence="10">The sequence shown here is derived from an EMBL/GenBank/DDBJ whole genome shotgun (WGS) entry which is preliminary data.</text>
</comment>
<accession>A0A100YXK4</accession>
<organism evidence="10 11">
    <name type="scientific">Tractidigestivibacter scatoligenes</name>
    <name type="common">Olsenella scatoligenes</name>
    <dbReference type="NCBI Taxonomy" id="1299998"/>
    <lineage>
        <taxon>Bacteria</taxon>
        <taxon>Bacillati</taxon>
        <taxon>Actinomycetota</taxon>
        <taxon>Coriobacteriia</taxon>
        <taxon>Coriobacteriales</taxon>
        <taxon>Atopobiaceae</taxon>
        <taxon>Tractidigestivibacter</taxon>
    </lineage>
</organism>
<keyword evidence="8 9" id="KW-0472">Membrane</keyword>
<dbReference type="GO" id="GO:0009401">
    <property type="term" value="P:phosphoenolpyruvate-dependent sugar phosphotransferase system"/>
    <property type="evidence" value="ECO:0007669"/>
    <property type="project" value="UniProtKB-KW"/>
</dbReference>
<evidence type="ECO:0000256" key="5">
    <source>
        <dbReference type="ARBA" id="ARBA00022683"/>
    </source>
</evidence>
<feature type="transmembrane region" description="Helical" evidence="9">
    <location>
        <begin position="43"/>
        <end position="67"/>
    </location>
</feature>
<dbReference type="EMBL" id="LOJF01000001">
    <property type="protein sequence ID" value="KUH59520.1"/>
    <property type="molecule type" value="Genomic_DNA"/>
</dbReference>
<sequence>MSSSRAFFSWSNLWLIAVFVAAIESRALGYATLTMRFSPLMTGMWVGLVLGNMEVAMVTTAAIQLIYMGVVAPGGPLPSEPSISAAVAVSAAVIGNLDPNAAVAIAVPVGLLGSYLYQLRFFLNTFAIQKMDVYAAEGESHKLAFWIGAVPTMISFALFVPTMFIALYLGAPVISDFMNSISNGPILHALNTVGGGLAALGIAVTMHVIGNQKLLPFFFLGYFLVVTANQFVSGINAVSTAASLDVTMSSITTVTWAAFGIIIAFLYTLFTAKKEEDEDEDDED</sequence>
<dbReference type="Pfam" id="PF03609">
    <property type="entry name" value="EII-Sor"/>
    <property type="match status" value="1"/>
</dbReference>
<dbReference type="AlphaFoldDB" id="A0A100YXK4"/>
<evidence type="ECO:0000256" key="2">
    <source>
        <dbReference type="ARBA" id="ARBA00022448"/>
    </source>
</evidence>
<evidence type="ECO:0000256" key="8">
    <source>
        <dbReference type="ARBA" id="ARBA00023136"/>
    </source>
</evidence>
<keyword evidence="11" id="KW-1185">Reference proteome</keyword>
<keyword evidence="2" id="KW-0813">Transport</keyword>
<evidence type="ECO:0000256" key="7">
    <source>
        <dbReference type="ARBA" id="ARBA00022989"/>
    </source>
</evidence>
<keyword evidence="7 9" id="KW-1133">Transmembrane helix</keyword>
<reference evidence="10 11" key="1">
    <citation type="submission" date="2015-12" db="EMBL/GenBank/DDBJ databases">
        <title>Draft Genome Sequence of Olsenella scatoligenes SK9K4T; a Producer of 3-Methylindole- (skatole) and 4-Methylphenol- (p-cresol) Isolated from Pig Feces.</title>
        <authorList>
            <person name="Li X."/>
            <person name="Borg B."/>
            <person name="Canibe N."/>
        </authorList>
    </citation>
    <scope>NUCLEOTIDE SEQUENCE [LARGE SCALE GENOMIC DNA]</scope>
    <source>
        <strain evidence="10 11">SK9K4</strain>
    </source>
</reference>
<evidence type="ECO:0000256" key="1">
    <source>
        <dbReference type="ARBA" id="ARBA00004651"/>
    </source>
</evidence>
<evidence type="ECO:0000256" key="3">
    <source>
        <dbReference type="ARBA" id="ARBA00022475"/>
    </source>
</evidence>
<keyword evidence="5" id="KW-0598">Phosphotransferase system</keyword>
<evidence type="ECO:0000256" key="6">
    <source>
        <dbReference type="ARBA" id="ARBA00022692"/>
    </source>
</evidence>
<feature type="transmembrane region" description="Helical" evidence="9">
    <location>
        <begin position="250"/>
        <end position="270"/>
    </location>
</feature>
<dbReference type="STRING" id="1299998.AUL39_04245"/>
<name>A0A100YXK4_TRASO</name>
<keyword evidence="4" id="KW-0762">Sugar transport</keyword>
<evidence type="ECO:0000313" key="10">
    <source>
        <dbReference type="EMBL" id="KUH59520.1"/>
    </source>
</evidence>
<feature type="transmembrane region" description="Helical" evidence="9">
    <location>
        <begin position="189"/>
        <end position="210"/>
    </location>
</feature>
<feature type="transmembrane region" description="Helical" evidence="9">
    <location>
        <begin position="143"/>
        <end position="169"/>
    </location>
</feature>
<dbReference type="InterPro" id="IPR004700">
    <property type="entry name" value="PTS_IIC_man"/>
</dbReference>
<proteinExistence type="predicted"/>
<evidence type="ECO:0000313" key="11">
    <source>
        <dbReference type="Proteomes" id="UP000054078"/>
    </source>
</evidence>
<comment type="subcellular location">
    <subcellularLocation>
        <location evidence="1">Cell membrane</location>
        <topology evidence="1">Multi-pass membrane protein</topology>
    </subcellularLocation>
</comment>
<protein>
    <submittedName>
        <fullName evidence="10">PTS sorbose transporter subunit IIC</fullName>
    </submittedName>
</protein>
<feature type="transmembrane region" description="Helical" evidence="9">
    <location>
        <begin position="217"/>
        <end position="238"/>
    </location>
</feature>
<evidence type="ECO:0000256" key="9">
    <source>
        <dbReference type="SAM" id="Phobius"/>
    </source>
</evidence>
<dbReference type="GO" id="GO:0005886">
    <property type="term" value="C:plasma membrane"/>
    <property type="evidence" value="ECO:0007669"/>
    <property type="project" value="UniProtKB-SubCell"/>
</dbReference>
<evidence type="ECO:0000256" key="4">
    <source>
        <dbReference type="ARBA" id="ARBA00022597"/>
    </source>
</evidence>
<dbReference type="Proteomes" id="UP000054078">
    <property type="component" value="Unassembled WGS sequence"/>
</dbReference>
<keyword evidence="3" id="KW-1003">Cell membrane</keyword>